<dbReference type="Pfam" id="PF00512">
    <property type="entry name" value="HisKA"/>
    <property type="match status" value="1"/>
</dbReference>
<keyword evidence="8" id="KW-0418">Kinase</keyword>
<dbReference type="PANTHER" id="PTHR43065">
    <property type="entry name" value="SENSOR HISTIDINE KINASE"/>
    <property type="match status" value="1"/>
</dbReference>
<dbReference type="SMART" id="SM00448">
    <property type="entry name" value="REC"/>
    <property type="match status" value="1"/>
</dbReference>
<accession>A0A242MUK9</accession>
<dbReference type="SUPFAM" id="SSF55785">
    <property type="entry name" value="PYP-like sensor domain (PAS domain)"/>
    <property type="match status" value="1"/>
</dbReference>
<evidence type="ECO:0000259" key="5">
    <source>
        <dbReference type="PROSITE" id="PS50109"/>
    </source>
</evidence>
<dbReference type="PRINTS" id="PR00344">
    <property type="entry name" value="BCTRLSENSOR"/>
</dbReference>
<dbReference type="InterPro" id="IPR011006">
    <property type="entry name" value="CheY-like_superfamily"/>
</dbReference>
<feature type="domain" description="PAS" evidence="7">
    <location>
        <begin position="63"/>
        <end position="133"/>
    </location>
</feature>
<dbReference type="SMART" id="SM00387">
    <property type="entry name" value="HATPase_c"/>
    <property type="match status" value="1"/>
</dbReference>
<gene>
    <name evidence="8" type="ORF">PAMC26577_15735</name>
</gene>
<dbReference type="InterPro" id="IPR035965">
    <property type="entry name" value="PAS-like_dom_sf"/>
</dbReference>
<sequence length="555" mass="59616">MTRMPDQFRDPPVVSSLDTASIEELRERLREAEDTLDAIRSGAVDAVVVGSDEDRRIYTLESADRPYRVLVEQMQEGAVMLSGDGTILYANERAVQLLDREVEHVVGHAFSAFVLEGQHVRLVELLQESATGPARDELTVLSASGETPVYCSFKALDAERDRDRLICGVISDLSQQRQMEARLHQAQKMEAVGQLTGGLAHDFNNLLQAIHGNLELVKRVPADSERVLRWTDNAMRAVSRGAKLTAQLLAFSRSQKLELKAVALAQLVHGMADLFDRTLGPSVDLRLELTDEHALVIADATQLELALLNLAINARDAMPSGGLLRIGTVSKTITDDADLADGDYVELSVADTGTGMPADVAARAFEPFFTTKEVGAGTGLGLAQVYGICRQAGGHARIDSSPRGTRVSLFLRRSPEAQAAPDPSAALIVQTSNAGAPRILVVDDDPDVRAFMVDTLVSLGYRVESAASGRAALHMMAEAQPDLLVLDFAMPHLDGAAVAKLAREKGYAMPIVFASGYADSSALDAAMGTNISLLRKPFSIARLSAAVAAALSLER</sequence>
<dbReference type="Pfam" id="PF02518">
    <property type="entry name" value="HATPase_c"/>
    <property type="match status" value="1"/>
</dbReference>
<dbReference type="PROSITE" id="PS50109">
    <property type="entry name" value="HIS_KIN"/>
    <property type="match status" value="1"/>
</dbReference>
<feature type="domain" description="Histidine kinase" evidence="5">
    <location>
        <begin position="198"/>
        <end position="415"/>
    </location>
</feature>
<proteinExistence type="predicted"/>
<dbReference type="NCBIfam" id="TIGR00229">
    <property type="entry name" value="sensory_box"/>
    <property type="match status" value="1"/>
</dbReference>
<feature type="modified residue" description="4-aspartylphosphate" evidence="4">
    <location>
        <position position="487"/>
    </location>
</feature>
<dbReference type="InterPro" id="IPR036097">
    <property type="entry name" value="HisK_dim/P_sf"/>
</dbReference>
<dbReference type="CDD" id="cd00156">
    <property type="entry name" value="REC"/>
    <property type="match status" value="1"/>
</dbReference>
<dbReference type="GO" id="GO:0000155">
    <property type="term" value="F:phosphorelay sensor kinase activity"/>
    <property type="evidence" value="ECO:0007669"/>
    <property type="project" value="InterPro"/>
</dbReference>
<dbReference type="AlphaFoldDB" id="A0A242MUK9"/>
<dbReference type="SMART" id="SM00388">
    <property type="entry name" value="HisKA"/>
    <property type="match status" value="1"/>
</dbReference>
<dbReference type="Gene3D" id="3.30.565.10">
    <property type="entry name" value="Histidine kinase-like ATPase, C-terminal domain"/>
    <property type="match status" value="1"/>
</dbReference>
<dbReference type="InterPro" id="IPR003594">
    <property type="entry name" value="HATPase_dom"/>
</dbReference>
<dbReference type="InterPro" id="IPR005467">
    <property type="entry name" value="His_kinase_dom"/>
</dbReference>
<dbReference type="Pfam" id="PF08448">
    <property type="entry name" value="PAS_4"/>
    <property type="match status" value="1"/>
</dbReference>
<dbReference type="CDD" id="cd00130">
    <property type="entry name" value="PAS"/>
    <property type="match status" value="1"/>
</dbReference>
<dbReference type="SUPFAM" id="SSF47384">
    <property type="entry name" value="Homodimeric domain of signal transducing histidine kinase"/>
    <property type="match status" value="1"/>
</dbReference>
<organism evidence="8 9">
    <name type="scientific">Caballeronia sordidicola</name>
    <name type="common">Burkholderia sordidicola</name>
    <dbReference type="NCBI Taxonomy" id="196367"/>
    <lineage>
        <taxon>Bacteria</taxon>
        <taxon>Pseudomonadati</taxon>
        <taxon>Pseudomonadota</taxon>
        <taxon>Betaproteobacteria</taxon>
        <taxon>Burkholderiales</taxon>
        <taxon>Burkholderiaceae</taxon>
        <taxon>Caballeronia</taxon>
    </lineage>
</organism>
<dbReference type="EMBL" id="NBTZ01000060">
    <property type="protein sequence ID" value="OTP74749.1"/>
    <property type="molecule type" value="Genomic_DNA"/>
</dbReference>
<reference evidence="8 9" key="1">
    <citation type="submission" date="2017-03" db="EMBL/GenBank/DDBJ databases">
        <title>Genome analysis of strain PAMC 26577.</title>
        <authorList>
            <person name="Oh H.-M."/>
            <person name="Yang J.-A."/>
        </authorList>
    </citation>
    <scope>NUCLEOTIDE SEQUENCE [LARGE SCALE GENOMIC DNA]</scope>
    <source>
        <strain evidence="8 9">PAMC 26577</strain>
    </source>
</reference>
<keyword evidence="3 4" id="KW-0597">Phosphoprotein</keyword>
<feature type="domain" description="Response regulatory" evidence="6">
    <location>
        <begin position="438"/>
        <end position="551"/>
    </location>
</feature>
<dbReference type="EC" id="2.7.13.3" evidence="2"/>
<dbReference type="SMART" id="SM00091">
    <property type="entry name" value="PAS"/>
    <property type="match status" value="1"/>
</dbReference>
<dbReference type="PROSITE" id="PS50112">
    <property type="entry name" value="PAS"/>
    <property type="match status" value="1"/>
</dbReference>
<evidence type="ECO:0000313" key="9">
    <source>
        <dbReference type="Proteomes" id="UP000195221"/>
    </source>
</evidence>
<dbReference type="Gene3D" id="1.10.287.130">
    <property type="match status" value="1"/>
</dbReference>
<dbReference type="SUPFAM" id="SSF55874">
    <property type="entry name" value="ATPase domain of HSP90 chaperone/DNA topoisomerase II/histidine kinase"/>
    <property type="match status" value="1"/>
</dbReference>
<dbReference type="CDD" id="cd00082">
    <property type="entry name" value="HisKA"/>
    <property type="match status" value="1"/>
</dbReference>
<dbReference type="InterPro" id="IPR003661">
    <property type="entry name" value="HisK_dim/P_dom"/>
</dbReference>
<dbReference type="InterPro" id="IPR001789">
    <property type="entry name" value="Sig_transdc_resp-reg_receiver"/>
</dbReference>
<dbReference type="Gene3D" id="3.30.450.20">
    <property type="entry name" value="PAS domain"/>
    <property type="match status" value="1"/>
</dbReference>
<dbReference type="InterPro" id="IPR000014">
    <property type="entry name" value="PAS"/>
</dbReference>
<evidence type="ECO:0000259" key="7">
    <source>
        <dbReference type="PROSITE" id="PS50112"/>
    </source>
</evidence>
<evidence type="ECO:0000259" key="6">
    <source>
        <dbReference type="PROSITE" id="PS50110"/>
    </source>
</evidence>
<evidence type="ECO:0000256" key="4">
    <source>
        <dbReference type="PROSITE-ProRule" id="PRU00169"/>
    </source>
</evidence>
<keyword evidence="8" id="KW-0808">Transferase</keyword>
<dbReference type="PROSITE" id="PS50110">
    <property type="entry name" value="RESPONSE_REGULATORY"/>
    <property type="match status" value="1"/>
</dbReference>
<evidence type="ECO:0000256" key="3">
    <source>
        <dbReference type="ARBA" id="ARBA00022553"/>
    </source>
</evidence>
<evidence type="ECO:0000313" key="8">
    <source>
        <dbReference type="EMBL" id="OTP74749.1"/>
    </source>
</evidence>
<dbReference type="PANTHER" id="PTHR43065:SF49">
    <property type="entry name" value="HISTIDINE KINASE"/>
    <property type="match status" value="1"/>
</dbReference>
<dbReference type="InterPro" id="IPR004358">
    <property type="entry name" value="Sig_transdc_His_kin-like_C"/>
</dbReference>
<dbReference type="Gene3D" id="3.40.50.2300">
    <property type="match status" value="1"/>
</dbReference>
<evidence type="ECO:0000256" key="2">
    <source>
        <dbReference type="ARBA" id="ARBA00012438"/>
    </source>
</evidence>
<dbReference type="Proteomes" id="UP000195221">
    <property type="component" value="Unassembled WGS sequence"/>
</dbReference>
<dbReference type="Pfam" id="PF00072">
    <property type="entry name" value="Response_reg"/>
    <property type="match status" value="1"/>
</dbReference>
<name>A0A242MUK9_CABSO</name>
<dbReference type="SUPFAM" id="SSF52172">
    <property type="entry name" value="CheY-like"/>
    <property type="match status" value="1"/>
</dbReference>
<comment type="catalytic activity">
    <reaction evidence="1">
        <text>ATP + protein L-histidine = ADP + protein N-phospho-L-histidine.</text>
        <dbReference type="EC" id="2.7.13.3"/>
    </reaction>
</comment>
<protein>
    <recommendedName>
        <fullName evidence="2">histidine kinase</fullName>
        <ecNumber evidence="2">2.7.13.3</ecNumber>
    </recommendedName>
</protein>
<evidence type="ECO:0000256" key="1">
    <source>
        <dbReference type="ARBA" id="ARBA00000085"/>
    </source>
</evidence>
<comment type="caution">
    <text evidence="8">The sequence shown here is derived from an EMBL/GenBank/DDBJ whole genome shotgun (WGS) entry which is preliminary data.</text>
</comment>
<dbReference type="InterPro" id="IPR036890">
    <property type="entry name" value="HATPase_C_sf"/>
</dbReference>
<dbReference type="InterPro" id="IPR013656">
    <property type="entry name" value="PAS_4"/>
</dbReference>